<reference evidence="3" key="1">
    <citation type="submission" date="2016-01" db="EMBL/GenBank/DDBJ databases">
        <title>Draft genome of Chromobacterium sp. F49.</title>
        <authorList>
            <person name="Hong K.W."/>
        </authorList>
    </citation>
    <scope>NUCLEOTIDE SEQUENCE [LARGE SCALE GENOMIC DNA]</scope>
    <source>
        <strain evidence="3">M63</strain>
    </source>
</reference>
<dbReference type="AlphaFoldDB" id="A0A163TFX4"/>
<dbReference type="InterPro" id="IPR010259">
    <property type="entry name" value="S8pro/Inhibitor_I9"/>
</dbReference>
<organism evidence="2 3">
    <name type="scientific">Paenibacillus elgii</name>
    <dbReference type="NCBI Taxonomy" id="189691"/>
    <lineage>
        <taxon>Bacteria</taxon>
        <taxon>Bacillati</taxon>
        <taxon>Bacillota</taxon>
        <taxon>Bacilli</taxon>
        <taxon>Bacillales</taxon>
        <taxon>Paenibacillaceae</taxon>
        <taxon>Paenibacillus</taxon>
    </lineage>
</organism>
<dbReference type="EMBL" id="LQRA01000110">
    <property type="protein sequence ID" value="KZE71724.1"/>
    <property type="molecule type" value="Genomic_DNA"/>
</dbReference>
<keyword evidence="3" id="KW-1185">Reference proteome</keyword>
<evidence type="ECO:0000313" key="3">
    <source>
        <dbReference type="Proteomes" id="UP000076563"/>
    </source>
</evidence>
<accession>A0A163TFX4</accession>
<protein>
    <recommendedName>
        <fullName evidence="1">Inhibitor I9 domain-containing protein</fullName>
    </recommendedName>
</protein>
<dbReference type="Pfam" id="PF05922">
    <property type="entry name" value="Inhibitor_I9"/>
    <property type="match status" value="1"/>
</dbReference>
<dbReference type="SUPFAM" id="SSF54897">
    <property type="entry name" value="Protease propeptides/inhibitors"/>
    <property type="match status" value="1"/>
</dbReference>
<dbReference type="OrthoDB" id="9798386at2"/>
<gene>
    <name evidence="2" type="ORF">AV654_05830</name>
</gene>
<dbReference type="InterPro" id="IPR037045">
    <property type="entry name" value="S8pro/Inhibitor_I9_sf"/>
</dbReference>
<dbReference type="Proteomes" id="UP000076563">
    <property type="component" value="Unassembled WGS sequence"/>
</dbReference>
<name>A0A163TFX4_9BACL</name>
<evidence type="ECO:0000259" key="1">
    <source>
        <dbReference type="Pfam" id="PF05922"/>
    </source>
</evidence>
<evidence type="ECO:0000313" key="2">
    <source>
        <dbReference type="EMBL" id="KZE71724.1"/>
    </source>
</evidence>
<feature type="domain" description="Inhibitor I9" evidence="1">
    <location>
        <begin position="122"/>
        <end position="156"/>
    </location>
</feature>
<sequence>MKVNKHGFMNASSYKNMRSERLPAALNRKKRDEVQFSKEAMQFTEKKQDMKKGNTNNVKDEAKIMPIDKTIEDKISNQLSNILNKEPATQKYPCIVVLDESLDKKTYEEISKKIGVLNPKFQYDGDFKGFAVDLTKQQIHRMKELEFVKFIELDNDATTQ</sequence>
<comment type="caution">
    <text evidence="2">The sequence shown here is derived from an EMBL/GenBank/DDBJ whole genome shotgun (WGS) entry which is preliminary data.</text>
</comment>
<dbReference type="Gene3D" id="3.30.70.80">
    <property type="entry name" value="Peptidase S8 propeptide/proteinase inhibitor I9"/>
    <property type="match status" value="1"/>
</dbReference>
<dbReference type="RefSeq" id="WP_063188224.1">
    <property type="nucleotide sequence ID" value="NZ_LQRA01000110.1"/>
</dbReference>
<proteinExistence type="predicted"/>